<dbReference type="Gene3D" id="3.30.450.20">
    <property type="entry name" value="PAS domain"/>
    <property type="match status" value="1"/>
</dbReference>
<gene>
    <name evidence="2" type="ORF">EDM58_18300</name>
</gene>
<accession>A0A3M8CIT3</accession>
<organism evidence="2 3">
    <name type="scientific">Brevibacillus panacihumi</name>
    <dbReference type="NCBI Taxonomy" id="497735"/>
    <lineage>
        <taxon>Bacteria</taxon>
        <taxon>Bacillati</taxon>
        <taxon>Bacillota</taxon>
        <taxon>Bacilli</taxon>
        <taxon>Bacillales</taxon>
        <taxon>Paenibacillaceae</taxon>
        <taxon>Brevibacillus</taxon>
    </lineage>
</organism>
<evidence type="ECO:0000259" key="1">
    <source>
        <dbReference type="PROSITE" id="PS51832"/>
    </source>
</evidence>
<sequence>MPLKPTTKSHLFSLFIVFLPILFTVVVFLGYSQAKTVFYRSGVDAMDRQLGTVTQLLDLYNEQIRDEKLSFTHVENKIREIFVGSQNAGHSPERSRSRLALAPDSELFVFNSQGTLIIHHSLEGQNIFSLSQMGNGFFAKKVLFEGMDAVSYSSSEPGNSPHASKMATIRYYPKWDWYITLAMDEDAFYQQLSQVKSFLIMVVSVSYLITAILFYRTYHKEKAFVSSKLRSVQLAEVNQSILKTLAVALEERDAYTSGHSQRVAYYMRVIGKKMGFDDETLDMMYTGGLLHDIGKIGIEDNILLKQGRLTEEEAEVIKSHTVRGEALLRKLYAQAASKDASRIKKILMITRHHHERYDGTGYPDQLKEEEIPLLARVAAVADSFDAMTSSRAYRKALSFSKACDEIIQNAGTQFCPKVVDAFFQSVTEDTFHHAHHISRANELLEPIVKETEVIYTQQHPIGG</sequence>
<dbReference type="Pfam" id="PF17201">
    <property type="entry name" value="Cache_3-Cache_2"/>
    <property type="match status" value="1"/>
</dbReference>
<dbReference type="SUPFAM" id="SSF109604">
    <property type="entry name" value="HD-domain/PDEase-like"/>
    <property type="match status" value="1"/>
</dbReference>
<dbReference type="RefSeq" id="WP_122914603.1">
    <property type="nucleotide sequence ID" value="NZ_RHHT01000045.1"/>
</dbReference>
<dbReference type="EMBL" id="RHHT01000045">
    <property type="protein sequence ID" value="RNB75632.1"/>
    <property type="molecule type" value="Genomic_DNA"/>
</dbReference>
<feature type="domain" description="HD-GYP" evidence="1">
    <location>
        <begin position="234"/>
        <end position="438"/>
    </location>
</feature>
<dbReference type="CDD" id="cd00077">
    <property type="entry name" value="HDc"/>
    <property type="match status" value="1"/>
</dbReference>
<evidence type="ECO:0000313" key="2">
    <source>
        <dbReference type="EMBL" id="RNB75632.1"/>
    </source>
</evidence>
<dbReference type="PANTHER" id="PTHR45228:SF4">
    <property type="entry name" value="LIPOPROTEIN"/>
    <property type="match status" value="1"/>
</dbReference>
<dbReference type="InterPro" id="IPR033462">
    <property type="entry name" value="Cache_3-Cache_2"/>
</dbReference>
<dbReference type="InterPro" id="IPR037522">
    <property type="entry name" value="HD_GYP_dom"/>
</dbReference>
<protein>
    <submittedName>
        <fullName evidence="2">HD domain-containing protein</fullName>
    </submittedName>
</protein>
<dbReference type="PANTHER" id="PTHR45228">
    <property type="entry name" value="CYCLIC DI-GMP PHOSPHODIESTERASE TM_0186-RELATED"/>
    <property type="match status" value="1"/>
</dbReference>
<dbReference type="PROSITE" id="PS51832">
    <property type="entry name" value="HD_GYP"/>
    <property type="match status" value="1"/>
</dbReference>
<name>A0A3M8CIT3_9BACL</name>
<evidence type="ECO:0000313" key="3">
    <source>
        <dbReference type="Proteomes" id="UP000281915"/>
    </source>
</evidence>
<dbReference type="Gene3D" id="1.10.3210.10">
    <property type="entry name" value="Hypothetical protein af1432"/>
    <property type="match status" value="1"/>
</dbReference>
<dbReference type="CDD" id="cd18774">
    <property type="entry name" value="PDC2_HK_sensor"/>
    <property type="match status" value="1"/>
</dbReference>
<reference evidence="2 3" key="1">
    <citation type="submission" date="2018-10" db="EMBL/GenBank/DDBJ databases">
        <title>Phylogenomics of Brevibacillus.</title>
        <authorList>
            <person name="Dunlap C."/>
        </authorList>
    </citation>
    <scope>NUCLEOTIDE SEQUENCE [LARGE SCALE GENOMIC DNA]</scope>
    <source>
        <strain evidence="2 3">JCM 15085</strain>
    </source>
</reference>
<dbReference type="InterPro" id="IPR052020">
    <property type="entry name" value="Cyclic_di-GMP/3'3'-cGAMP_PDE"/>
</dbReference>
<dbReference type="InterPro" id="IPR003607">
    <property type="entry name" value="HD/PDEase_dom"/>
</dbReference>
<dbReference type="Proteomes" id="UP000281915">
    <property type="component" value="Unassembled WGS sequence"/>
</dbReference>
<comment type="caution">
    <text evidence="2">The sequence shown here is derived from an EMBL/GenBank/DDBJ whole genome shotgun (WGS) entry which is preliminary data.</text>
</comment>
<dbReference type="Pfam" id="PF13487">
    <property type="entry name" value="HD_5"/>
    <property type="match status" value="1"/>
</dbReference>
<proteinExistence type="predicted"/>
<dbReference type="SMART" id="SM00471">
    <property type="entry name" value="HDc"/>
    <property type="match status" value="1"/>
</dbReference>
<dbReference type="AlphaFoldDB" id="A0A3M8CIT3"/>